<dbReference type="AlphaFoldDB" id="A0A3G8HA88"/>
<reference evidence="3" key="1">
    <citation type="submission" date="2018-11" db="EMBL/GenBank/DDBJ databases">
        <title>FDA dAtabase for Regulatory Grade micrObial Sequences (FDA-ARGOS): Supporting development and validation of Infectious Disease Dx tests.</title>
        <authorList>
            <person name="Goldberg B."/>
            <person name="Campos J."/>
            <person name="Tallon L."/>
            <person name="Sadzewicz L."/>
            <person name="Zhao X."/>
            <person name="Vavikolanu K."/>
            <person name="Mehta A."/>
            <person name="Aluvathingal J."/>
            <person name="Nadendla S."/>
            <person name="Geyer C."/>
            <person name="Nandy P."/>
            <person name="Yan Y."/>
            <person name="Sichtig H."/>
        </authorList>
    </citation>
    <scope>NUCLEOTIDE SEQUENCE [LARGE SCALE GENOMIC DNA]</scope>
    <source>
        <strain evidence="3">FDAARGOS_614</strain>
        <plasmid evidence="3">unnamed2</plasmid>
    </source>
</reference>
<dbReference type="Proteomes" id="UP000270411">
    <property type="component" value="Plasmid unnamed2"/>
</dbReference>
<proteinExistence type="predicted"/>
<dbReference type="RefSeq" id="WP_124687054.1">
    <property type="nucleotide sequence ID" value="NZ_CP033971.1"/>
</dbReference>
<organism evidence="2 3">
    <name type="scientific">Cupriavidus pauculus</name>
    <dbReference type="NCBI Taxonomy" id="82633"/>
    <lineage>
        <taxon>Bacteria</taxon>
        <taxon>Pseudomonadati</taxon>
        <taxon>Pseudomonadota</taxon>
        <taxon>Betaproteobacteria</taxon>
        <taxon>Burkholderiales</taxon>
        <taxon>Burkholderiaceae</taxon>
        <taxon>Cupriavidus</taxon>
    </lineage>
</organism>
<gene>
    <name evidence="2" type="ORF">EHF44_26625</name>
</gene>
<dbReference type="KEGG" id="cpau:EHF44_26625"/>
<protein>
    <recommendedName>
        <fullName evidence="4">Chromosome partition protein Smc</fullName>
    </recommendedName>
</protein>
<name>A0A3G8HA88_9BURK</name>
<dbReference type="OrthoDB" id="8954038at2"/>
<evidence type="ECO:0008006" key="4">
    <source>
        <dbReference type="Google" id="ProtNLM"/>
    </source>
</evidence>
<keyword evidence="2" id="KW-0614">Plasmid</keyword>
<evidence type="ECO:0000256" key="1">
    <source>
        <dbReference type="SAM" id="Coils"/>
    </source>
</evidence>
<feature type="coiled-coil region" evidence="1">
    <location>
        <begin position="185"/>
        <end position="331"/>
    </location>
</feature>
<dbReference type="EMBL" id="CP033971">
    <property type="protein sequence ID" value="AZG17326.1"/>
    <property type="molecule type" value="Genomic_DNA"/>
</dbReference>
<geneLocation type="plasmid" evidence="2">
    <name>unnamed2</name>
</geneLocation>
<evidence type="ECO:0000313" key="2">
    <source>
        <dbReference type="EMBL" id="AZG17326.1"/>
    </source>
</evidence>
<keyword evidence="1" id="KW-0175">Coiled coil</keyword>
<evidence type="ECO:0000313" key="3">
    <source>
        <dbReference type="Proteomes" id="UP000270411"/>
    </source>
</evidence>
<accession>A0A3G8HA88</accession>
<sequence length="392" mass="44100">MESKGNEDKKDNPRFDIVNPGASNSLRELAVHQLGEYVDNAAISRIVQAAQEIETSRRRILSEHAAIGSRMFQIYYAILTSVQKRLGAGERAQSEADTLLYSFAAKALRISRGSAIKYLQAFHHFSDNADAITFLNLGELTILKRSDITDEEIQRFIDARKSDETYSRKDIIPYIEWSRKTHQELNSVMATLQAAEDQLNESLERQRDLEAQMRIMREQANLSEAQKLAQKEQLDRSTAALSSQANAVESLQVLVSRLTAEKTALQKTLAESKIREVVREVRVEVVPSEYKNIAEAVLDANRQLEEAKAQLRETQQHLGDLNVQIQAHESQVADSRSTALRIDGLCADLDDALNKFRATIKSIKKKEHGAALLSLRRRVESFQNELIGLTGA</sequence>